<dbReference type="PANTHER" id="PTHR43297:SF14">
    <property type="entry name" value="ATPASE AAA-TYPE CORE DOMAIN-CONTAINING PROTEIN"/>
    <property type="match status" value="1"/>
</dbReference>
<evidence type="ECO:0000256" key="1">
    <source>
        <dbReference type="ARBA" id="ARBA00004417"/>
    </source>
</evidence>
<keyword evidence="5" id="KW-0997">Cell inner membrane</keyword>
<dbReference type="InterPro" id="IPR013563">
    <property type="entry name" value="Oligopep_ABC_C"/>
</dbReference>
<dbReference type="GO" id="GO:0005886">
    <property type="term" value="C:plasma membrane"/>
    <property type="evidence" value="ECO:0007669"/>
    <property type="project" value="UniProtKB-SubCell"/>
</dbReference>
<dbReference type="InterPro" id="IPR017871">
    <property type="entry name" value="ABC_transporter-like_CS"/>
</dbReference>
<dbReference type="EMBL" id="RJKX01000013">
    <property type="protein sequence ID" value="ROP99635.1"/>
    <property type="molecule type" value="Genomic_DNA"/>
</dbReference>
<comment type="subcellular location">
    <subcellularLocation>
        <location evidence="1">Cell inner membrane</location>
        <topology evidence="1">Peripheral membrane protein</topology>
    </subcellularLocation>
</comment>
<evidence type="ECO:0000256" key="8">
    <source>
        <dbReference type="ARBA" id="ARBA00022967"/>
    </source>
</evidence>
<feature type="domain" description="ABC transporter" evidence="10">
    <location>
        <begin position="277"/>
        <end position="525"/>
    </location>
</feature>
<dbReference type="NCBIfam" id="NF008453">
    <property type="entry name" value="PRK11308.1"/>
    <property type="match status" value="2"/>
</dbReference>
<dbReference type="PANTHER" id="PTHR43297">
    <property type="entry name" value="OLIGOPEPTIDE TRANSPORT ATP-BINDING PROTEIN APPD"/>
    <property type="match status" value="1"/>
</dbReference>
<dbReference type="FunFam" id="3.40.50.300:FF:000016">
    <property type="entry name" value="Oligopeptide ABC transporter ATP-binding component"/>
    <property type="match status" value="1"/>
</dbReference>
<dbReference type="Pfam" id="PF00005">
    <property type="entry name" value="ABC_tran"/>
    <property type="match status" value="2"/>
</dbReference>
<proteinExistence type="inferred from homology"/>
<dbReference type="GO" id="GO:0005524">
    <property type="term" value="F:ATP binding"/>
    <property type="evidence" value="ECO:0007669"/>
    <property type="project" value="UniProtKB-KW"/>
</dbReference>
<evidence type="ECO:0000259" key="10">
    <source>
        <dbReference type="PROSITE" id="PS50893"/>
    </source>
</evidence>
<keyword evidence="12" id="KW-1185">Reference proteome</keyword>
<dbReference type="InterPro" id="IPR003439">
    <property type="entry name" value="ABC_transporter-like_ATP-bd"/>
</dbReference>
<keyword evidence="3" id="KW-0813">Transport</keyword>
<evidence type="ECO:0000256" key="6">
    <source>
        <dbReference type="ARBA" id="ARBA00022741"/>
    </source>
</evidence>
<dbReference type="AlphaFoldDB" id="A0A3N1MEN3"/>
<dbReference type="SUPFAM" id="SSF52540">
    <property type="entry name" value="P-loop containing nucleoside triphosphate hydrolases"/>
    <property type="match status" value="2"/>
</dbReference>
<evidence type="ECO:0000256" key="3">
    <source>
        <dbReference type="ARBA" id="ARBA00022448"/>
    </source>
</evidence>
<keyword evidence="6" id="KW-0547">Nucleotide-binding</keyword>
<dbReference type="OrthoDB" id="9802264at2"/>
<evidence type="ECO:0000256" key="9">
    <source>
        <dbReference type="ARBA" id="ARBA00023136"/>
    </source>
</evidence>
<evidence type="ECO:0000256" key="2">
    <source>
        <dbReference type="ARBA" id="ARBA00005417"/>
    </source>
</evidence>
<dbReference type="Pfam" id="PF08352">
    <property type="entry name" value="oligo_HPY"/>
    <property type="match status" value="1"/>
</dbReference>
<feature type="domain" description="ABC transporter" evidence="10">
    <location>
        <begin position="4"/>
        <end position="254"/>
    </location>
</feature>
<keyword evidence="4" id="KW-1003">Cell membrane</keyword>
<sequence length="534" mass="57574">MLQIRGLDIPLPGGGERRFAVRGLSLDVAPGELVCIVGESGSGKSLTARAVMGLLPDMGLRASAGTITFKGENLLALPQRRMEGLRGREISMIFQEPMTALNPLMRVGDQISELFRIHRSGFDKAERQRRVLSLLADLNLPDPARIAEAYPFEMSGGQRQRVMIAIAFALGPSLLIADEPTTALDVTTQMQILRVLKRLQAERGTAVIFITHDFGVVAEIADRVAVMWRGELVEQGPARAVLGAPAHAYTKALIDSVPRLSADARAERAAPTQPPVLSVAGLSKIFRVRKGMFGAERKVEALKQVSFTLHAGETLAVVGESGSGKTTLSRCIVRLMRPDAGRIDLFGEDMGQLAGGALRARRKAIQMVFQDPHGSLNPRIRVGPIIMAGPLAHGVKPAAARATAERMLGLVGLDAGAMDRYPHQFSGGQRQRIGLARALALEPLVLIADEPVSALDVTVQAQILDLLRDVREKLGLAMIFITHDLRVAGQVADRIAVMRQGEIVEEGTPAAIMGSARHEYTRQLVAAIPGRRLI</sequence>
<keyword evidence="7 11" id="KW-0067">ATP-binding</keyword>
<dbReference type="InterPro" id="IPR027417">
    <property type="entry name" value="P-loop_NTPase"/>
</dbReference>
<dbReference type="RefSeq" id="WP_123689005.1">
    <property type="nucleotide sequence ID" value="NZ_AP019700.1"/>
</dbReference>
<evidence type="ECO:0000256" key="7">
    <source>
        <dbReference type="ARBA" id="ARBA00022840"/>
    </source>
</evidence>
<keyword evidence="9" id="KW-0472">Membrane</keyword>
<reference evidence="11 12" key="1">
    <citation type="submission" date="2018-11" db="EMBL/GenBank/DDBJ databases">
        <title>Genomic Encyclopedia of Type Strains, Phase IV (KMG-IV): sequencing the most valuable type-strain genomes for metagenomic binning, comparative biology and taxonomic classification.</title>
        <authorList>
            <person name="Goeker M."/>
        </authorList>
    </citation>
    <scope>NUCLEOTIDE SEQUENCE [LARGE SCALE GENOMIC DNA]</scope>
    <source>
        <strain evidence="11 12">DSM 5900</strain>
    </source>
</reference>
<name>A0A3N1MEN3_9PROT</name>
<dbReference type="PROSITE" id="PS00211">
    <property type="entry name" value="ABC_TRANSPORTER_1"/>
    <property type="match status" value="2"/>
</dbReference>
<dbReference type="PROSITE" id="PS50893">
    <property type="entry name" value="ABC_TRANSPORTER_2"/>
    <property type="match status" value="2"/>
</dbReference>
<gene>
    <name evidence="11" type="ORF">EDC65_1419</name>
</gene>
<keyword evidence="8" id="KW-1278">Translocase</keyword>
<evidence type="ECO:0000256" key="4">
    <source>
        <dbReference type="ARBA" id="ARBA00022475"/>
    </source>
</evidence>
<dbReference type="InterPro" id="IPR050388">
    <property type="entry name" value="ABC_Ni/Peptide_Import"/>
</dbReference>
<accession>A0A3N1MEN3</accession>
<protein>
    <submittedName>
        <fullName evidence="11">Peptide/nickel transport system ATP-binding protein</fullName>
    </submittedName>
</protein>
<comment type="similarity">
    <text evidence="2">Belongs to the ABC transporter superfamily.</text>
</comment>
<dbReference type="NCBIfam" id="NF007739">
    <property type="entry name" value="PRK10419.1"/>
    <property type="match status" value="2"/>
</dbReference>
<dbReference type="CDD" id="cd03257">
    <property type="entry name" value="ABC_NikE_OppD_transporters"/>
    <property type="match status" value="2"/>
</dbReference>
<evidence type="ECO:0000313" key="11">
    <source>
        <dbReference type="EMBL" id="ROP99635.1"/>
    </source>
</evidence>
<evidence type="ECO:0000313" key="12">
    <source>
        <dbReference type="Proteomes" id="UP000278222"/>
    </source>
</evidence>
<evidence type="ECO:0000256" key="5">
    <source>
        <dbReference type="ARBA" id="ARBA00022519"/>
    </source>
</evidence>
<dbReference type="SMART" id="SM00382">
    <property type="entry name" value="AAA"/>
    <property type="match status" value="2"/>
</dbReference>
<dbReference type="Gene3D" id="3.40.50.300">
    <property type="entry name" value="P-loop containing nucleotide triphosphate hydrolases"/>
    <property type="match status" value="2"/>
</dbReference>
<dbReference type="GO" id="GO:0015833">
    <property type="term" value="P:peptide transport"/>
    <property type="evidence" value="ECO:0007669"/>
    <property type="project" value="InterPro"/>
</dbReference>
<organism evidence="11 12">
    <name type="scientific">Stella humosa</name>
    <dbReference type="NCBI Taxonomy" id="94"/>
    <lineage>
        <taxon>Bacteria</taxon>
        <taxon>Pseudomonadati</taxon>
        <taxon>Pseudomonadota</taxon>
        <taxon>Alphaproteobacteria</taxon>
        <taxon>Rhodospirillales</taxon>
        <taxon>Stellaceae</taxon>
        <taxon>Stella</taxon>
    </lineage>
</organism>
<dbReference type="GO" id="GO:0016887">
    <property type="term" value="F:ATP hydrolysis activity"/>
    <property type="evidence" value="ECO:0007669"/>
    <property type="project" value="InterPro"/>
</dbReference>
<comment type="caution">
    <text evidence="11">The sequence shown here is derived from an EMBL/GenBank/DDBJ whole genome shotgun (WGS) entry which is preliminary data.</text>
</comment>
<dbReference type="InterPro" id="IPR003593">
    <property type="entry name" value="AAA+_ATPase"/>
</dbReference>
<dbReference type="GO" id="GO:0055085">
    <property type="term" value="P:transmembrane transport"/>
    <property type="evidence" value="ECO:0007669"/>
    <property type="project" value="UniProtKB-ARBA"/>
</dbReference>
<dbReference type="Proteomes" id="UP000278222">
    <property type="component" value="Unassembled WGS sequence"/>
</dbReference>